<keyword evidence="2" id="KW-1185">Reference proteome</keyword>
<dbReference type="Proteomes" id="UP000634136">
    <property type="component" value="Unassembled WGS sequence"/>
</dbReference>
<gene>
    <name evidence="1" type="ORF">G2W53_019077</name>
</gene>
<organism evidence="1 2">
    <name type="scientific">Senna tora</name>
    <dbReference type="NCBI Taxonomy" id="362788"/>
    <lineage>
        <taxon>Eukaryota</taxon>
        <taxon>Viridiplantae</taxon>
        <taxon>Streptophyta</taxon>
        <taxon>Embryophyta</taxon>
        <taxon>Tracheophyta</taxon>
        <taxon>Spermatophyta</taxon>
        <taxon>Magnoliopsida</taxon>
        <taxon>eudicotyledons</taxon>
        <taxon>Gunneridae</taxon>
        <taxon>Pentapetalae</taxon>
        <taxon>rosids</taxon>
        <taxon>fabids</taxon>
        <taxon>Fabales</taxon>
        <taxon>Fabaceae</taxon>
        <taxon>Caesalpinioideae</taxon>
        <taxon>Cassia clade</taxon>
        <taxon>Senna</taxon>
    </lineage>
</organism>
<evidence type="ECO:0000313" key="1">
    <source>
        <dbReference type="EMBL" id="KAF7827913.1"/>
    </source>
</evidence>
<evidence type="ECO:0000313" key="2">
    <source>
        <dbReference type="Proteomes" id="UP000634136"/>
    </source>
</evidence>
<dbReference type="AlphaFoldDB" id="A0A834WNX3"/>
<sequence length="63" mass="6809">MTASLAAIVRRSAHETIPGHSDSSMFLILSTSPKPFKECLFIAAFFSPFNVTVSSSKIDPSHP</sequence>
<proteinExistence type="predicted"/>
<comment type="caution">
    <text evidence="1">The sequence shown here is derived from an EMBL/GenBank/DDBJ whole genome shotgun (WGS) entry which is preliminary data.</text>
</comment>
<accession>A0A834WNX3</accession>
<reference evidence="1" key="1">
    <citation type="submission" date="2020-09" db="EMBL/GenBank/DDBJ databases">
        <title>Genome-Enabled Discovery of Anthraquinone Biosynthesis in Senna tora.</title>
        <authorList>
            <person name="Kang S.-H."/>
            <person name="Pandey R.P."/>
            <person name="Lee C.-M."/>
            <person name="Sim J.-S."/>
            <person name="Jeong J.-T."/>
            <person name="Choi B.-S."/>
            <person name="Jung M."/>
            <person name="Ginzburg D."/>
            <person name="Zhao K."/>
            <person name="Won S.Y."/>
            <person name="Oh T.-J."/>
            <person name="Yu Y."/>
            <person name="Kim N.-H."/>
            <person name="Lee O.R."/>
            <person name="Lee T.-H."/>
            <person name="Bashyal P."/>
            <person name="Kim T.-S."/>
            <person name="Lee W.-H."/>
            <person name="Kawkins C."/>
            <person name="Kim C.-K."/>
            <person name="Kim J.S."/>
            <person name="Ahn B.O."/>
            <person name="Rhee S.Y."/>
            <person name="Sohng J.K."/>
        </authorList>
    </citation>
    <scope>NUCLEOTIDE SEQUENCE</scope>
    <source>
        <tissue evidence="1">Leaf</tissue>
    </source>
</reference>
<protein>
    <submittedName>
        <fullName evidence="1">Uncharacterized protein</fullName>
    </submittedName>
</protein>
<name>A0A834WNX3_9FABA</name>
<dbReference type="EMBL" id="JAAIUW010000006">
    <property type="protein sequence ID" value="KAF7827913.1"/>
    <property type="molecule type" value="Genomic_DNA"/>
</dbReference>